<accession>D1BE76</accession>
<evidence type="ECO:0000313" key="2">
    <source>
        <dbReference type="Proteomes" id="UP000000322"/>
    </source>
</evidence>
<evidence type="ECO:0000313" key="1">
    <source>
        <dbReference type="EMBL" id="ACZ21154.1"/>
    </source>
</evidence>
<dbReference type="Proteomes" id="UP000000322">
    <property type="component" value="Chromosome"/>
</dbReference>
<dbReference type="AlphaFoldDB" id="D1BE76"/>
<reference evidence="1 2" key="1">
    <citation type="journal article" date="2009" name="Stand. Genomic Sci.">
        <title>Complete genome sequence of Sanguibacter keddieii type strain (ST-74).</title>
        <authorList>
            <person name="Ivanova N."/>
            <person name="Sikorski J."/>
            <person name="Sims D."/>
            <person name="Brettin T."/>
            <person name="Detter J.C."/>
            <person name="Han C."/>
            <person name="Lapidus A."/>
            <person name="Copeland A."/>
            <person name="Glavina Del Rio T."/>
            <person name="Nolan M."/>
            <person name="Chen F."/>
            <person name="Lucas S."/>
            <person name="Tice H."/>
            <person name="Cheng J.F."/>
            <person name="Bruce D."/>
            <person name="Goodwin L."/>
            <person name="Pitluck S."/>
            <person name="Pati A."/>
            <person name="Mavromatis K."/>
            <person name="Chen A."/>
            <person name="Palaniappan K."/>
            <person name="D'haeseleer P."/>
            <person name="Chain P."/>
            <person name="Bristow J."/>
            <person name="Eisen J.A."/>
            <person name="Markowitz V."/>
            <person name="Hugenholtz P."/>
            <person name="Goker M."/>
            <person name="Pukall R."/>
            <person name="Klenk H.P."/>
            <person name="Kyrpides N.C."/>
        </authorList>
    </citation>
    <scope>NUCLEOTIDE SEQUENCE [LARGE SCALE GENOMIC DNA]</scope>
    <source>
        <strain evidence="2">ATCC 51767 / DSM 10542 / NCFB 3025 / ST-74</strain>
    </source>
</reference>
<dbReference type="RefSeq" id="WP_012866223.1">
    <property type="nucleotide sequence ID" value="NC_013521.1"/>
</dbReference>
<dbReference type="KEGG" id="ske:Sked_12120"/>
<organism evidence="1 2">
    <name type="scientific">Sanguibacter keddieii (strain ATCC 51767 / DSM 10542 / NCFB 3025 / ST-74)</name>
    <dbReference type="NCBI Taxonomy" id="446469"/>
    <lineage>
        <taxon>Bacteria</taxon>
        <taxon>Bacillati</taxon>
        <taxon>Actinomycetota</taxon>
        <taxon>Actinomycetes</taxon>
        <taxon>Micrococcales</taxon>
        <taxon>Sanguibacteraceae</taxon>
        <taxon>Sanguibacter</taxon>
    </lineage>
</organism>
<keyword evidence="2" id="KW-1185">Reference proteome</keyword>
<dbReference type="STRING" id="446469.Sked_12120"/>
<gene>
    <name evidence="1" type="ordered locus">Sked_12120</name>
</gene>
<proteinExistence type="predicted"/>
<sequence>MPTNRQKKRVLKLASNRLGDRAGDSPAWPYDVDLILGDDGGWTVGFSEGVGHGAAGCVVSVDEALGPRWSAHLVKADGEWLLPFLRDLRDGGQVSEDELVEEYTSHHGRAPQIFA</sequence>
<dbReference type="OrthoDB" id="8777316at2"/>
<protein>
    <submittedName>
        <fullName evidence="1">Uncharacterized protein</fullName>
    </submittedName>
</protein>
<dbReference type="EMBL" id="CP001819">
    <property type="protein sequence ID" value="ACZ21154.1"/>
    <property type="molecule type" value="Genomic_DNA"/>
</dbReference>
<dbReference type="eggNOG" id="ENOG502ZCZX">
    <property type="taxonomic scope" value="Bacteria"/>
</dbReference>
<dbReference type="HOGENOM" id="CLU_2107309_0_0_11"/>
<name>D1BE76_SANKS</name>